<reference evidence="5 6" key="1">
    <citation type="submission" date="2014-03" db="EMBL/GenBank/DDBJ databases">
        <title>The genome of Kluyveromyces dobzhanskii.</title>
        <authorList>
            <person name="Nystedt B."/>
            <person name="Astrom S."/>
        </authorList>
    </citation>
    <scope>NUCLEOTIDE SEQUENCE [LARGE SCALE GENOMIC DNA]</scope>
    <source>
        <strain evidence="5 6">CBS 2104</strain>
    </source>
</reference>
<dbReference type="OrthoDB" id="286301at2759"/>
<feature type="domain" description="FAS1" evidence="4">
    <location>
        <begin position="470"/>
        <end position="611"/>
    </location>
</feature>
<protein>
    <submittedName>
        <fullName evidence="5">WGS project CCBQ000000000 data, contig 00102</fullName>
    </submittedName>
</protein>
<keyword evidence="6" id="KW-1185">Reference proteome</keyword>
<evidence type="ECO:0000256" key="2">
    <source>
        <dbReference type="SAM" id="Phobius"/>
    </source>
</evidence>
<feature type="signal peptide" evidence="3">
    <location>
        <begin position="1"/>
        <end position="27"/>
    </location>
</feature>
<feature type="transmembrane region" description="Helical" evidence="2">
    <location>
        <begin position="767"/>
        <end position="793"/>
    </location>
</feature>
<dbReference type="SUPFAM" id="SSF82153">
    <property type="entry name" value="FAS1 domain"/>
    <property type="match status" value="4"/>
</dbReference>
<dbReference type="InterPro" id="IPR000782">
    <property type="entry name" value="FAS1_domain"/>
</dbReference>
<dbReference type="Pfam" id="PF02469">
    <property type="entry name" value="Fasciclin"/>
    <property type="match status" value="2"/>
</dbReference>
<proteinExistence type="predicted"/>
<feature type="domain" description="FAS1" evidence="4">
    <location>
        <begin position="35"/>
        <end position="146"/>
    </location>
</feature>
<keyword evidence="2" id="KW-0472">Membrane</keyword>
<dbReference type="InterPro" id="IPR050904">
    <property type="entry name" value="Adhesion/Biosynth-related"/>
</dbReference>
<name>A0A0A8L3U1_9SACH</name>
<dbReference type="Gene3D" id="2.30.180.10">
    <property type="entry name" value="FAS1 domain"/>
    <property type="match status" value="3"/>
</dbReference>
<feature type="compositionally biased region" description="Polar residues" evidence="1">
    <location>
        <begin position="822"/>
        <end position="857"/>
    </location>
</feature>
<dbReference type="Proteomes" id="UP000031516">
    <property type="component" value="Unassembled WGS sequence"/>
</dbReference>
<evidence type="ECO:0000256" key="1">
    <source>
        <dbReference type="SAM" id="MobiDB-lite"/>
    </source>
</evidence>
<evidence type="ECO:0000259" key="4">
    <source>
        <dbReference type="PROSITE" id="PS50213"/>
    </source>
</evidence>
<sequence length="873" mass="97781">MKLNLIYGVLRSLAALCLLKTVTFALATGDGSFPFSTVVDILSQNPEFSTFLRLIQREGFVPLLNSMDNYTLFAPVNSAFIDGDESGVSEEFVLEHYILLNNVLDVKSMAPGTYILESQSYPLSMHKGNDGRSALNGKVHVVDPNLAPNFQNATVHGIDSFIVKPPTLYELVSSHPGLKMESVSLMEHLVKTSMPDSNALKNGKFRLQPFVNGSTIFLPTDAALSKFFNDIELNYLFDLSNSDFTIPERREDLEILTKMIIVDKLIGGAISENYDILYTKSGEPLAVHSKNKGHDLVINGSTAVVSNLIFDQGIVHIVSDLPIVETDITFNVEKYLLGLNASSFVEELHIRKFKKLVNDPKIEQTIFVTKDAMSENSEDGGLSKSQLLYHFIEHKVNLAADFETHYFPIRLYESMFCSSNKRLGGKCQRMKVSKYGDHLYLNEKYHVLNLDPISIDNTMLYIVDDNLMLPGDLVSSINPFFHCAKSLKFLQQLNLLDLKPNDEGYTLFLPCFNAWDDMQLVTDYIERNISAMNILMKNYVLNGLFYSDSDNFTSDTTDLFGENVTVKTGVTNETADHLSLSLSTVDHEIQLKKSFDMIFSQGVVHPINEVYFPNILDIGLRQLIETIGTYDFLVFLEKFPEFNDILTGSAPYSLLIPTQRSLLMEGIDLNYTKLEKFLKLHILPLNQTHSLMECADKIDTVAGESLKCREASDNILLLSVMDGVDKEVRILKKGCTTGNSGSCVFLIDRPISVQWLNKERYSITLPALSFALGTVLGTMFLFSLLLCVIVTCAPKKSSKDKDSRRNSDVENNEQEPLIQADVPSNRSQNSSYRATVNAARNHSQVSPTFESSYSANAKTAPMKMRQNSSEFNT</sequence>
<organism evidence="5 6">
    <name type="scientific">Kluyveromyces dobzhanskii CBS 2104</name>
    <dbReference type="NCBI Taxonomy" id="1427455"/>
    <lineage>
        <taxon>Eukaryota</taxon>
        <taxon>Fungi</taxon>
        <taxon>Dikarya</taxon>
        <taxon>Ascomycota</taxon>
        <taxon>Saccharomycotina</taxon>
        <taxon>Saccharomycetes</taxon>
        <taxon>Saccharomycetales</taxon>
        <taxon>Saccharomycetaceae</taxon>
        <taxon>Kluyveromyces</taxon>
    </lineage>
</organism>
<keyword evidence="2" id="KW-0812">Transmembrane</keyword>
<comment type="caution">
    <text evidence="5">The sequence shown here is derived from an EMBL/GenBank/DDBJ whole genome shotgun (WGS) entry which is preliminary data.</text>
</comment>
<dbReference type="PANTHER" id="PTHR10900">
    <property type="entry name" value="PERIOSTIN-RELATED"/>
    <property type="match status" value="1"/>
</dbReference>
<dbReference type="InterPro" id="IPR036378">
    <property type="entry name" value="FAS1_dom_sf"/>
</dbReference>
<dbReference type="PROSITE" id="PS50213">
    <property type="entry name" value="FAS1"/>
    <property type="match status" value="3"/>
</dbReference>
<feature type="compositionally biased region" description="Basic and acidic residues" evidence="1">
    <location>
        <begin position="797"/>
        <end position="808"/>
    </location>
</feature>
<evidence type="ECO:0000256" key="3">
    <source>
        <dbReference type="SAM" id="SignalP"/>
    </source>
</evidence>
<dbReference type="PANTHER" id="PTHR10900:SF125">
    <property type="entry name" value="FAS1 DOMAIN-CONTAINING PROTEIN YLR001C"/>
    <property type="match status" value="1"/>
</dbReference>
<dbReference type="AlphaFoldDB" id="A0A0A8L3U1"/>
<gene>
    <name evidence="5" type="ORF">KLDO_g2000</name>
</gene>
<keyword evidence="2" id="KW-1133">Transmembrane helix</keyword>
<feature type="domain" description="FAS1" evidence="4">
    <location>
        <begin position="165"/>
        <end position="322"/>
    </location>
</feature>
<dbReference type="EMBL" id="CCBQ010000027">
    <property type="protein sequence ID" value="CDO93709.1"/>
    <property type="molecule type" value="Genomic_DNA"/>
</dbReference>
<accession>A0A0A8L3U1</accession>
<feature type="chain" id="PRO_5002038738" evidence="3">
    <location>
        <begin position="28"/>
        <end position="873"/>
    </location>
</feature>
<evidence type="ECO:0000313" key="5">
    <source>
        <dbReference type="EMBL" id="CDO93709.1"/>
    </source>
</evidence>
<evidence type="ECO:0000313" key="6">
    <source>
        <dbReference type="Proteomes" id="UP000031516"/>
    </source>
</evidence>
<feature type="region of interest" description="Disordered" evidence="1">
    <location>
        <begin position="797"/>
        <end position="873"/>
    </location>
</feature>
<keyword evidence="3" id="KW-0732">Signal</keyword>